<accession>A0ABT4UKN8</accession>
<gene>
    <name evidence="2" type="ORF">O3P16_10965</name>
</gene>
<evidence type="ECO:0000259" key="1">
    <source>
        <dbReference type="SMART" id="SM00460"/>
    </source>
</evidence>
<reference evidence="2 3" key="1">
    <citation type="submission" date="2022-12" db="EMBL/GenBank/DDBJ databases">
        <title>Chitinophagaceae gen. sp. nov., a new member of the family Chitinophagaceae, isolated from soil in a chemical factory.</title>
        <authorList>
            <person name="Ke Z."/>
        </authorList>
    </citation>
    <scope>NUCLEOTIDE SEQUENCE [LARGE SCALE GENOMIC DNA]</scope>
    <source>
        <strain evidence="2 3">LY-5</strain>
    </source>
</reference>
<dbReference type="PANTHER" id="PTHR33490:SF7">
    <property type="entry name" value="BLR2979 PROTEIN"/>
    <property type="match status" value="1"/>
</dbReference>
<organism evidence="2 3">
    <name type="scientific">Polluticaenibacter yanchengensis</name>
    <dbReference type="NCBI Taxonomy" id="3014562"/>
    <lineage>
        <taxon>Bacteria</taxon>
        <taxon>Pseudomonadati</taxon>
        <taxon>Bacteroidota</taxon>
        <taxon>Chitinophagia</taxon>
        <taxon>Chitinophagales</taxon>
        <taxon>Chitinophagaceae</taxon>
        <taxon>Polluticaenibacter</taxon>
    </lineage>
</organism>
<keyword evidence="3" id="KW-1185">Reference proteome</keyword>
<dbReference type="Proteomes" id="UP001210231">
    <property type="component" value="Unassembled WGS sequence"/>
</dbReference>
<name>A0ABT4UKN8_9BACT</name>
<dbReference type="Pfam" id="PF01841">
    <property type="entry name" value="Transglut_core"/>
    <property type="match status" value="1"/>
</dbReference>
<proteinExistence type="predicted"/>
<dbReference type="InterPro" id="IPR013589">
    <property type="entry name" value="Bac_transglu_N"/>
</dbReference>
<dbReference type="InterPro" id="IPR038765">
    <property type="entry name" value="Papain-like_cys_pep_sf"/>
</dbReference>
<dbReference type="EMBL" id="JAQGEF010000012">
    <property type="protein sequence ID" value="MDA3615330.1"/>
    <property type="molecule type" value="Genomic_DNA"/>
</dbReference>
<dbReference type="RefSeq" id="WP_407031656.1">
    <property type="nucleotide sequence ID" value="NZ_JAQGEF010000012.1"/>
</dbReference>
<dbReference type="SMART" id="SM00460">
    <property type="entry name" value="TGc"/>
    <property type="match status" value="1"/>
</dbReference>
<dbReference type="Gene3D" id="3.10.620.30">
    <property type="match status" value="1"/>
</dbReference>
<dbReference type="SUPFAM" id="SSF54001">
    <property type="entry name" value="Cysteine proteinases"/>
    <property type="match status" value="1"/>
</dbReference>
<comment type="caution">
    <text evidence="2">The sequence shown here is derived from an EMBL/GenBank/DDBJ whole genome shotgun (WGS) entry which is preliminary data.</text>
</comment>
<dbReference type="InterPro" id="IPR002931">
    <property type="entry name" value="Transglutaminase-like"/>
</dbReference>
<dbReference type="PANTHER" id="PTHR33490">
    <property type="entry name" value="BLR5614 PROTEIN-RELATED"/>
    <property type="match status" value="1"/>
</dbReference>
<dbReference type="Pfam" id="PF08379">
    <property type="entry name" value="Bact_transglu_N"/>
    <property type="match status" value="1"/>
</dbReference>
<feature type="domain" description="Transglutaminase-like" evidence="1">
    <location>
        <begin position="176"/>
        <end position="246"/>
    </location>
</feature>
<evidence type="ECO:0000313" key="2">
    <source>
        <dbReference type="EMBL" id="MDA3615330.1"/>
    </source>
</evidence>
<sequence>MQYKIVHKTNYQYESPASFSQNILKLIPRETSLQQQISSTISIFPEADVVNDYKDYFGNKTTYFAIQDEIDFLDITVTSYVTKNVAVISPPEGCHISWEQALLALSTNTAANIEAKQYVPATSLTAYNAAIHAYAFESFTPGRSLYSATEELMYRIFRDFKFQAGFTTVTTPAIEIIQNKTGVCQDFAHFAIACLRAFGLPARYISGYIETIPPPGMPKLIGVDASHAWFAVYIPNAGWFEFDPTNNQVPNKQHIVVGWGRDYLDIAPLKGVLHSLGHHHLNVSVDVQSSDIS</sequence>
<protein>
    <submittedName>
        <fullName evidence="2">Transglutaminase family protein</fullName>
    </submittedName>
</protein>
<evidence type="ECO:0000313" key="3">
    <source>
        <dbReference type="Proteomes" id="UP001210231"/>
    </source>
</evidence>